<evidence type="ECO:0000256" key="2">
    <source>
        <dbReference type="ARBA" id="ARBA00010596"/>
    </source>
</evidence>
<dbReference type="InterPro" id="IPR045231">
    <property type="entry name" value="Yip1/4-like"/>
</dbReference>
<name>A0A8C0BX99_9AVES</name>
<evidence type="ECO:0000256" key="6">
    <source>
        <dbReference type="RuleBase" id="RU361264"/>
    </source>
</evidence>
<evidence type="ECO:0000313" key="9">
    <source>
        <dbReference type="Proteomes" id="UP000694555"/>
    </source>
</evidence>
<evidence type="ECO:0000256" key="4">
    <source>
        <dbReference type="ARBA" id="ARBA00022989"/>
    </source>
</evidence>
<dbReference type="AlphaFoldDB" id="A0A8C0BX99"/>
<dbReference type="Pfam" id="PF04893">
    <property type="entry name" value="Yip1"/>
    <property type="match status" value="1"/>
</dbReference>
<protein>
    <recommendedName>
        <fullName evidence="6">Protein YIPF</fullName>
    </recommendedName>
</protein>
<evidence type="ECO:0000259" key="7">
    <source>
        <dbReference type="Pfam" id="PF04893"/>
    </source>
</evidence>
<evidence type="ECO:0000256" key="3">
    <source>
        <dbReference type="ARBA" id="ARBA00022692"/>
    </source>
</evidence>
<reference evidence="8" key="2">
    <citation type="submission" date="2025-09" db="UniProtKB">
        <authorList>
            <consortium name="Ensembl"/>
        </authorList>
    </citation>
    <scope>IDENTIFICATION</scope>
</reference>
<reference evidence="8" key="1">
    <citation type="submission" date="2025-08" db="UniProtKB">
        <authorList>
            <consortium name="Ensembl"/>
        </authorList>
    </citation>
    <scope>IDENTIFICATION</scope>
</reference>
<evidence type="ECO:0000313" key="8">
    <source>
        <dbReference type="Ensembl" id="ENSBJAP00000023583.1"/>
    </source>
</evidence>
<dbReference type="GO" id="GO:0005802">
    <property type="term" value="C:trans-Golgi network"/>
    <property type="evidence" value="ECO:0007669"/>
    <property type="project" value="TreeGrafter"/>
</dbReference>
<dbReference type="PANTHER" id="PTHR21236:SF1">
    <property type="entry name" value="PROTEIN YIPF6"/>
    <property type="match status" value="1"/>
</dbReference>
<evidence type="ECO:0000256" key="5">
    <source>
        <dbReference type="ARBA" id="ARBA00023136"/>
    </source>
</evidence>
<dbReference type="PANTHER" id="PTHR21236">
    <property type="entry name" value="GOLGI MEMBRANE PROTEIN YIP1"/>
    <property type="match status" value="1"/>
</dbReference>
<dbReference type="InterPro" id="IPR006977">
    <property type="entry name" value="Yip1_dom"/>
</dbReference>
<sequence>MARKMLSKKIIRKHNMQNDTLGVGKECFITLGENEAEHPSMIFMILFFPLPAGDLWGPLVLCVSLALMLQGGSADSKDDGGPQFAEVFVIIWFGAVVITLNSKLLGGTISFFQSLCVLGYCVLPLTVAMLVCRLVLLAGSGTVSFIIRLIVVVAMFGWSTLASTAFLADSQPPNRKALVVYPIFLFYFVISWMILTFTPQ</sequence>
<feature type="transmembrane region" description="Helical" evidence="6">
    <location>
        <begin position="179"/>
        <end position="198"/>
    </location>
</feature>
<evidence type="ECO:0000256" key="1">
    <source>
        <dbReference type="ARBA" id="ARBA00004141"/>
    </source>
</evidence>
<comment type="subcellular location">
    <subcellularLocation>
        <location evidence="6">Golgi apparatus membrane</location>
        <topology evidence="6">Multi-pass membrane protein</topology>
    </subcellularLocation>
    <subcellularLocation>
        <location evidence="1">Membrane</location>
        <topology evidence="1">Multi-pass membrane protein</topology>
    </subcellularLocation>
</comment>
<dbReference type="Proteomes" id="UP000694555">
    <property type="component" value="Unplaced"/>
</dbReference>
<keyword evidence="3 6" id="KW-0812">Transmembrane</keyword>
<proteinExistence type="inferred from homology"/>
<feature type="transmembrane region" description="Helical" evidence="6">
    <location>
        <begin position="117"/>
        <end position="139"/>
    </location>
</feature>
<accession>A0A8C0BX99</accession>
<dbReference type="GO" id="GO:0006888">
    <property type="term" value="P:endoplasmic reticulum to Golgi vesicle-mediated transport"/>
    <property type="evidence" value="ECO:0007669"/>
    <property type="project" value="InterPro"/>
</dbReference>
<feature type="transmembrane region" description="Helical" evidence="6">
    <location>
        <begin position="42"/>
        <end position="67"/>
    </location>
</feature>
<keyword evidence="5 6" id="KW-0472">Membrane</keyword>
<comment type="similarity">
    <text evidence="2 6">Belongs to the YIP1 family.</text>
</comment>
<organism evidence="8 9">
    <name type="scientific">Buteo japonicus</name>
    <dbReference type="NCBI Taxonomy" id="224669"/>
    <lineage>
        <taxon>Eukaryota</taxon>
        <taxon>Metazoa</taxon>
        <taxon>Chordata</taxon>
        <taxon>Craniata</taxon>
        <taxon>Vertebrata</taxon>
        <taxon>Euteleostomi</taxon>
        <taxon>Archelosauria</taxon>
        <taxon>Archosauria</taxon>
        <taxon>Dinosauria</taxon>
        <taxon>Saurischia</taxon>
        <taxon>Theropoda</taxon>
        <taxon>Coelurosauria</taxon>
        <taxon>Aves</taxon>
        <taxon>Neognathae</taxon>
        <taxon>Neoaves</taxon>
        <taxon>Telluraves</taxon>
        <taxon>Accipitrimorphae</taxon>
        <taxon>Accipitriformes</taxon>
        <taxon>Accipitridae</taxon>
        <taxon>Accipitrinae</taxon>
        <taxon>Buteo</taxon>
    </lineage>
</organism>
<dbReference type="Ensembl" id="ENSBJAT00000024237.1">
    <property type="protein sequence ID" value="ENSBJAP00000023583.1"/>
    <property type="gene ID" value="ENSBJAG00000015226.1"/>
</dbReference>
<feature type="transmembrane region" description="Helical" evidence="6">
    <location>
        <begin position="87"/>
        <end position="105"/>
    </location>
</feature>
<keyword evidence="4 6" id="KW-1133">Transmembrane helix</keyword>
<keyword evidence="9" id="KW-1185">Reference proteome</keyword>
<feature type="domain" description="Yip1" evidence="7">
    <location>
        <begin position="53"/>
        <end position="193"/>
    </location>
</feature>
<dbReference type="GO" id="GO:0000139">
    <property type="term" value="C:Golgi membrane"/>
    <property type="evidence" value="ECO:0007669"/>
    <property type="project" value="UniProtKB-SubCell"/>
</dbReference>
<feature type="transmembrane region" description="Helical" evidence="6">
    <location>
        <begin position="145"/>
        <end position="167"/>
    </location>
</feature>